<proteinExistence type="inferred from homology"/>
<comment type="similarity">
    <text evidence="3">Belongs to the peptidase S26B family.</text>
</comment>
<reference evidence="14" key="2">
    <citation type="submission" date="2009-11" db="EMBL/GenBank/DDBJ databases">
        <title>The Genome Sequence of Allomyces macrogynus strain ATCC 38327.</title>
        <authorList>
            <consortium name="The Broad Institute Genome Sequencing Platform"/>
            <person name="Russ C."/>
            <person name="Cuomo C."/>
            <person name="Shea T."/>
            <person name="Young S.K."/>
            <person name="Zeng Q."/>
            <person name="Koehrsen M."/>
            <person name="Haas B."/>
            <person name="Borodovsky M."/>
            <person name="Guigo R."/>
            <person name="Alvarado L."/>
            <person name="Berlin A."/>
            <person name="Borenstein D."/>
            <person name="Chen Z."/>
            <person name="Engels R."/>
            <person name="Freedman E."/>
            <person name="Gellesch M."/>
            <person name="Goldberg J."/>
            <person name="Griggs A."/>
            <person name="Gujja S."/>
            <person name="Heiman D."/>
            <person name="Hepburn T."/>
            <person name="Howarth C."/>
            <person name="Jen D."/>
            <person name="Larson L."/>
            <person name="Lewis B."/>
            <person name="Mehta T."/>
            <person name="Park D."/>
            <person name="Pearson M."/>
            <person name="Roberts A."/>
            <person name="Saif S."/>
            <person name="Shenoy N."/>
            <person name="Sisk P."/>
            <person name="Stolte C."/>
            <person name="Sykes S."/>
            <person name="Walk T."/>
            <person name="White J."/>
            <person name="Yandava C."/>
            <person name="Burger G."/>
            <person name="Gray M.W."/>
            <person name="Holland P.W.H."/>
            <person name="King N."/>
            <person name="Lang F.B.F."/>
            <person name="Roger A.J."/>
            <person name="Ruiz-Trillo I."/>
            <person name="Lander E."/>
            <person name="Nusbaum C."/>
        </authorList>
    </citation>
    <scope>NUCLEOTIDE SEQUENCE [LARGE SCALE GENOMIC DNA]</scope>
    <source>
        <strain evidence="14">ATCC 38327</strain>
    </source>
</reference>
<dbReference type="SUPFAM" id="SSF51306">
    <property type="entry name" value="LexA/Signal peptidase"/>
    <property type="match status" value="1"/>
</dbReference>
<evidence type="ECO:0000313" key="13">
    <source>
        <dbReference type="EMBL" id="KNE72507.1"/>
    </source>
</evidence>
<gene>
    <name evidence="13" type="ORF">AMAG_16550</name>
</gene>
<dbReference type="AlphaFoldDB" id="A0A0L0TCP4"/>
<evidence type="ECO:0000256" key="3">
    <source>
        <dbReference type="ARBA" id="ARBA00011035"/>
    </source>
</evidence>
<evidence type="ECO:0000256" key="2">
    <source>
        <dbReference type="ARBA" id="ARBA00004648"/>
    </source>
</evidence>
<dbReference type="EMBL" id="GG745380">
    <property type="protein sequence ID" value="KNE72507.1"/>
    <property type="molecule type" value="Genomic_DNA"/>
</dbReference>
<evidence type="ECO:0000256" key="1">
    <source>
        <dbReference type="ARBA" id="ARBA00000677"/>
    </source>
</evidence>
<keyword evidence="10" id="KW-1133">Transmembrane helix</keyword>
<dbReference type="CDD" id="cd06462">
    <property type="entry name" value="Peptidase_S24_S26"/>
    <property type="match status" value="1"/>
</dbReference>
<dbReference type="OMA" id="VIKVHEC"/>
<dbReference type="OrthoDB" id="10257561at2759"/>
<keyword evidence="11" id="KW-0472">Membrane</keyword>
<comment type="subcellular location">
    <subcellularLocation>
        <location evidence="2">Endoplasmic reticulum membrane</location>
        <topology evidence="2">Single-pass type II membrane protein</topology>
    </subcellularLocation>
</comment>
<keyword evidence="8" id="KW-0256">Endoplasmic reticulum</keyword>
<protein>
    <recommendedName>
        <fullName evidence="5">Signal peptidase complex catalytic subunit SEC11</fullName>
        <ecNumber evidence="4">3.4.21.89</ecNumber>
    </recommendedName>
    <alternativeName>
        <fullName evidence="6">Signal peptidase complex catalytic subunit sec11</fullName>
    </alternativeName>
</protein>
<dbReference type="GO" id="GO:0009003">
    <property type="term" value="F:signal peptidase activity"/>
    <property type="evidence" value="ECO:0007669"/>
    <property type="project" value="UniProtKB-EC"/>
</dbReference>
<evidence type="ECO:0000256" key="4">
    <source>
        <dbReference type="ARBA" id="ARBA00013208"/>
    </source>
</evidence>
<dbReference type="EC" id="3.4.21.89" evidence="4"/>
<evidence type="ECO:0000256" key="11">
    <source>
        <dbReference type="ARBA" id="ARBA00023136"/>
    </source>
</evidence>
<reference evidence="13 14" key="1">
    <citation type="submission" date="2009-11" db="EMBL/GenBank/DDBJ databases">
        <title>Annotation of Allomyces macrogynus ATCC 38327.</title>
        <authorList>
            <consortium name="The Broad Institute Genome Sequencing Platform"/>
            <person name="Russ C."/>
            <person name="Cuomo C."/>
            <person name="Burger G."/>
            <person name="Gray M.W."/>
            <person name="Holland P.W.H."/>
            <person name="King N."/>
            <person name="Lang F.B.F."/>
            <person name="Roger A.J."/>
            <person name="Ruiz-Trillo I."/>
            <person name="Young S.K."/>
            <person name="Zeng Q."/>
            <person name="Gargeya S."/>
            <person name="Fitzgerald M."/>
            <person name="Haas B."/>
            <person name="Abouelleil A."/>
            <person name="Alvarado L."/>
            <person name="Arachchi H.M."/>
            <person name="Berlin A."/>
            <person name="Chapman S.B."/>
            <person name="Gearin G."/>
            <person name="Goldberg J."/>
            <person name="Griggs A."/>
            <person name="Gujja S."/>
            <person name="Hansen M."/>
            <person name="Heiman D."/>
            <person name="Howarth C."/>
            <person name="Larimer J."/>
            <person name="Lui A."/>
            <person name="MacDonald P.J.P."/>
            <person name="McCowen C."/>
            <person name="Montmayeur A."/>
            <person name="Murphy C."/>
            <person name="Neiman D."/>
            <person name="Pearson M."/>
            <person name="Priest M."/>
            <person name="Roberts A."/>
            <person name="Saif S."/>
            <person name="Shea T."/>
            <person name="Sisk P."/>
            <person name="Stolte C."/>
            <person name="Sykes S."/>
            <person name="Wortman J."/>
            <person name="Nusbaum C."/>
            <person name="Birren B."/>
        </authorList>
    </citation>
    <scope>NUCLEOTIDE SEQUENCE [LARGE SCALE GENOMIC DNA]</scope>
    <source>
        <strain evidence="13 14">ATCC 38327</strain>
    </source>
</reference>
<dbReference type="NCBIfam" id="TIGR02228">
    <property type="entry name" value="sigpep_I_arch"/>
    <property type="match status" value="1"/>
</dbReference>
<name>A0A0L0TCP4_ALLM3</name>
<keyword evidence="9" id="KW-0735">Signal-anchor</keyword>
<comment type="function">
    <text evidence="12">Catalytic component of the signal peptidase complex (SPC) which catalyzes the cleavage of N-terminal signal sequences from nascent proteins as they are translocated into the lumen of the endoplasmic reticulum. Specifically cleaves N-terminal signal peptides that contain a hydrophobic alpha-helix (h-region) shorter than 18-20 amino acids.</text>
</comment>
<dbReference type="GO" id="GO:0005787">
    <property type="term" value="C:signal peptidase complex"/>
    <property type="evidence" value="ECO:0007669"/>
    <property type="project" value="TreeGrafter"/>
</dbReference>
<comment type="catalytic activity">
    <reaction evidence="1">
        <text>Cleavage of hydrophobic, N-terminal signal or leader sequences from secreted and periplasmic proteins.</text>
        <dbReference type="EC" id="3.4.21.89"/>
    </reaction>
</comment>
<dbReference type="InterPro" id="IPR001733">
    <property type="entry name" value="Peptidase_S26B"/>
</dbReference>
<evidence type="ECO:0000256" key="8">
    <source>
        <dbReference type="ARBA" id="ARBA00022824"/>
    </source>
</evidence>
<evidence type="ECO:0000256" key="7">
    <source>
        <dbReference type="ARBA" id="ARBA00022692"/>
    </source>
</evidence>
<dbReference type="InterPro" id="IPR036286">
    <property type="entry name" value="LexA/Signal_pep-like_sf"/>
</dbReference>
<dbReference type="eggNOG" id="KOG3342">
    <property type="taxonomic scope" value="Eukaryota"/>
</dbReference>
<sequence length="127" mass="14085">MEPAFGRGDLLFLAKPSTDFQVGDIVVYTLEGREIPIVHRVLNVHTSLDGDAKQYLLTKGDNNRASDYALYGEYQPGKLWITNDEVVGKVYGYAPYVGYLTIAMTDIPQLKVMLLGGLGLFALLTRE</sequence>
<dbReference type="GO" id="GO:0006465">
    <property type="term" value="P:signal peptide processing"/>
    <property type="evidence" value="ECO:0007669"/>
    <property type="project" value="InterPro"/>
</dbReference>
<accession>A0A0L0TCP4</accession>
<evidence type="ECO:0000256" key="5">
    <source>
        <dbReference type="ARBA" id="ARBA00019685"/>
    </source>
</evidence>
<evidence type="ECO:0000313" key="14">
    <source>
        <dbReference type="Proteomes" id="UP000054350"/>
    </source>
</evidence>
<keyword evidence="7" id="KW-0812">Transmembrane</keyword>
<organism evidence="13 14">
    <name type="scientific">Allomyces macrogynus (strain ATCC 38327)</name>
    <name type="common">Allomyces javanicus var. macrogynus</name>
    <dbReference type="NCBI Taxonomy" id="578462"/>
    <lineage>
        <taxon>Eukaryota</taxon>
        <taxon>Fungi</taxon>
        <taxon>Fungi incertae sedis</taxon>
        <taxon>Blastocladiomycota</taxon>
        <taxon>Blastocladiomycetes</taxon>
        <taxon>Blastocladiales</taxon>
        <taxon>Blastocladiaceae</taxon>
        <taxon>Allomyces</taxon>
    </lineage>
</organism>
<dbReference type="VEuPathDB" id="FungiDB:AMAG_16550"/>
<dbReference type="Proteomes" id="UP000054350">
    <property type="component" value="Unassembled WGS sequence"/>
</dbReference>
<dbReference type="STRING" id="578462.A0A0L0TCP4"/>
<evidence type="ECO:0000256" key="9">
    <source>
        <dbReference type="ARBA" id="ARBA00022968"/>
    </source>
</evidence>
<evidence type="ECO:0000256" key="6">
    <source>
        <dbReference type="ARBA" id="ARBA00021755"/>
    </source>
</evidence>
<keyword evidence="14" id="KW-1185">Reference proteome</keyword>
<dbReference type="PANTHER" id="PTHR10806">
    <property type="entry name" value="SIGNAL PEPTIDASE COMPLEX CATALYTIC SUBUNIT SEC11"/>
    <property type="match status" value="1"/>
</dbReference>
<dbReference type="PANTHER" id="PTHR10806:SF6">
    <property type="entry name" value="SIGNAL PEPTIDASE COMPLEX CATALYTIC SUBUNIT SEC11"/>
    <property type="match status" value="1"/>
</dbReference>
<evidence type="ECO:0000256" key="12">
    <source>
        <dbReference type="ARBA" id="ARBA00045533"/>
    </source>
</evidence>
<evidence type="ECO:0000256" key="10">
    <source>
        <dbReference type="ARBA" id="ARBA00022989"/>
    </source>
</evidence>